<dbReference type="PANTHER" id="PTHR10552:SF6">
    <property type="entry name" value="U2 SMALL NUCLEAR RIBONUCLEOPROTEIN A"/>
    <property type="match status" value="1"/>
</dbReference>
<dbReference type="PROSITE" id="PS51450">
    <property type="entry name" value="LRR"/>
    <property type="match status" value="1"/>
</dbReference>
<keyword evidence="4" id="KW-0539">Nucleus</keyword>
<dbReference type="PaxDb" id="2903-EOD21876"/>
<dbReference type="InterPro" id="IPR032675">
    <property type="entry name" value="LRR_dom_sf"/>
</dbReference>
<dbReference type="eggNOG" id="KOG1644">
    <property type="taxonomic scope" value="Eukaryota"/>
</dbReference>
<dbReference type="Gene3D" id="3.80.10.10">
    <property type="entry name" value="Ribonuclease Inhibitor"/>
    <property type="match status" value="1"/>
</dbReference>
<dbReference type="SUPFAM" id="SSF52058">
    <property type="entry name" value="L domain-like"/>
    <property type="match status" value="1"/>
</dbReference>
<proteinExistence type="inferred from homology"/>
<keyword evidence="7" id="KW-1185">Reference proteome</keyword>
<dbReference type="EnsemblProtists" id="EOD21876">
    <property type="protein sequence ID" value="EOD21876"/>
    <property type="gene ID" value="EMIHUDRAFT_240781"/>
</dbReference>
<dbReference type="InterPro" id="IPR044640">
    <property type="entry name" value="RU2A"/>
</dbReference>
<evidence type="ECO:0000256" key="1">
    <source>
        <dbReference type="ARBA" id="ARBA00004123"/>
    </source>
</evidence>
<dbReference type="HOGENOM" id="CLU_851078_0_0_1"/>
<accession>A0A0D3JEE1</accession>
<evidence type="ECO:0000256" key="4">
    <source>
        <dbReference type="ARBA" id="ARBA00023242"/>
    </source>
</evidence>
<evidence type="ECO:0000313" key="6">
    <source>
        <dbReference type="EnsemblProtists" id="EOD21876"/>
    </source>
</evidence>
<comment type="subcellular location">
    <subcellularLocation>
        <location evidence="1">Nucleus</location>
    </subcellularLocation>
</comment>
<keyword evidence="3" id="KW-0677">Repeat</keyword>
<dbReference type="GO" id="GO:0030620">
    <property type="term" value="F:U2 snRNA binding"/>
    <property type="evidence" value="ECO:0007669"/>
    <property type="project" value="InterPro"/>
</dbReference>
<evidence type="ECO:0000256" key="2">
    <source>
        <dbReference type="ARBA" id="ARBA00022614"/>
    </source>
</evidence>
<evidence type="ECO:0000256" key="3">
    <source>
        <dbReference type="ARBA" id="ARBA00022737"/>
    </source>
</evidence>
<dbReference type="GO" id="GO:0005634">
    <property type="term" value="C:nucleus"/>
    <property type="evidence" value="ECO:0007669"/>
    <property type="project" value="UniProtKB-SubCell"/>
</dbReference>
<dbReference type="KEGG" id="ehx:EMIHUDRAFT_240781"/>
<dbReference type="RefSeq" id="XP_005774305.1">
    <property type="nucleotide sequence ID" value="XM_005774248.1"/>
</dbReference>
<dbReference type="Pfam" id="PF14580">
    <property type="entry name" value="LRR_9"/>
    <property type="match status" value="1"/>
</dbReference>
<dbReference type="AlphaFoldDB" id="A0A0D3JEE1"/>
<reference evidence="7" key="1">
    <citation type="journal article" date="2013" name="Nature">
        <title>Pan genome of the phytoplankton Emiliania underpins its global distribution.</title>
        <authorList>
            <person name="Read B.A."/>
            <person name="Kegel J."/>
            <person name="Klute M.J."/>
            <person name="Kuo A."/>
            <person name="Lefebvre S.C."/>
            <person name="Maumus F."/>
            <person name="Mayer C."/>
            <person name="Miller J."/>
            <person name="Monier A."/>
            <person name="Salamov A."/>
            <person name="Young J."/>
            <person name="Aguilar M."/>
            <person name="Claverie J.M."/>
            <person name="Frickenhaus S."/>
            <person name="Gonzalez K."/>
            <person name="Herman E.K."/>
            <person name="Lin Y.C."/>
            <person name="Napier J."/>
            <person name="Ogata H."/>
            <person name="Sarno A.F."/>
            <person name="Shmutz J."/>
            <person name="Schroeder D."/>
            <person name="de Vargas C."/>
            <person name="Verret F."/>
            <person name="von Dassow P."/>
            <person name="Valentin K."/>
            <person name="Van de Peer Y."/>
            <person name="Wheeler G."/>
            <person name="Dacks J.B."/>
            <person name="Delwiche C.F."/>
            <person name="Dyhrman S.T."/>
            <person name="Glockner G."/>
            <person name="John U."/>
            <person name="Richards T."/>
            <person name="Worden A.Z."/>
            <person name="Zhang X."/>
            <person name="Grigoriev I.V."/>
            <person name="Allen A.E."/>
            <person name="Bidle K."/>
            <person name="Borodovsky M."/>
            <person name="Bowler C."/>
            <person name="Brownlee C."/>
            <person name="Cock J.M."/>
            <person name="Elias M."/>
            <person name="Gladyshev V.N."/>
            <person name="Groth M."/>
            <person name="Guda C."/>
            <person name="Hadaegh A."/>
            <person name="Iglesias-Rodriguez M.D."/>
            <person name="Jenkins J."/>
            <person name="Jones B.M."/>
            <person name="Lawson T."/>
            <person name="Leese F."/>
            <person name="Lindquist E."/>
            <person name="Lobanov A."/>
            <person name="Lomsadze A."/>
            <person name="Malik S.B."/>
            <person name="Marsh M.E."/>
            <person name="Mackinder L."/>
            <person name="Mock T."/>
            <person name="Mueller-Roeber B."/>
            <person name="Pagarete A."/>
            <person name="Parker M."/>
            <person name="Probert I."/>
            <person name="Quesneville H."/>
            <person name="Raines C."/>
            <person name="Rensing S.A."/>
            <person name="Riano-Pachon D.M."/>
            <person name="Richier S."/>
            <person name="Rokitta S."/>
            <person name="Shiraiwa Y."/>
            <person name="Soanes D.M."/>
            <person name="van der Giezen M."/>
            <person name="Wahlund T.M."/>
            <person name="Williams B."/>
            <person name="Wilson W."/>
            <person name="Wolfe G."/>
            <person name="Wurch L.L."/>
        </authorList>
    </citation>
    <scope>NUCLEOTIDE SEQUENCE</scope>
</reference>
<name>A0A0D3JEE1_EMIH1</name>
<dbReference type="GeneID" id="17267444"/>
<evidence type="ECO:0000256" key="5">
    <source>
        <dbReference type="ARBA" id="ARBA00024196"/>
    </source>
</evidence>
<dbReference type="PANTHER" id="PTHR10552">
    <property type="entry name" value="U2 SMALL NUCLEAR RIBONUCLEOPROTEIN A"/>
    <property type="match status" value="1"/>
</dbReference>
<protein>
    <submittedName>
        <fullName evidence="6">Uncharacterized protein</fullName>
    </submittedName>
</protein>
<dbReference type="STRING" id="2903.R1EFW4"/>
<dbReference type="GO" id="GO:0000398">
    <property type="term" value="P:mRNA splicing, via spliceosome"/>
    <property type="evidence" value="ECO:0007669"/>
    <property type="project" value="InterPro"/>
</dbReference>
<dbReference type="Proteomes" id="UP000013827">
    <property type="component" value="Unassembled WGS sequence"/>
</dbReference>
<keyword evidence="2" id="KW-0433">Leucine-rich repeat</keyword>
<organism evidence="6 7">
    <name type="scientific">Emiliania huxleyi (strain CCMP1516)</name>
    <dbReference type="NCBI Taxonomy" id="280463"/>
    <lineage>
        <taxon>Eukaryota</taxon>
        <taxon>Haptista</taxon>
        <taxon>Haptophyta</taxon>
        <taxon>Prymnesiophyceae</taxon>
        <taxon>Isochrysidales</taxon>
        <taxon>Noelaerhabdaceae</taxon>
        <taxon>Emiliania</taxon>
    </lineage>
</organism>
<reference evidence="6" key="2">
    <citation type="submission" date="2024-10" db="UniProtKB">
        <authorList>
            <consortium name="EnsemblProtists"/>
        </authorList>
    </citation>
    <scope>IDENTIFICATION</scope>
</reference>
<dbReference type="InterPro" id="IPR001611">
    <property type="entry name" value="Leu-rich_rpt"/>
</dbReference>
<sequence length="327" mass="34532">MEGMLLRPSRADSVARALERPASGFSACREYCVSICLVDGCAVGDWGLLLAFDADLRIKLVLASGRCVLSTRQAEGLAATIRQHLVQAGASAEDAVTALENGLRSLEHISAASNLATLALGSNRISDLAELEKLTECAALQSLALANNPVARRQLYRPSLVRRMLSLHVIDGREISPEERARTEAMYSAEARAAAATQAHFTQAHHMAHHGAASEVRSYAAKVPLKLTSMNFDQLALGGADFGGGSGGAYSGLVGPAVASGYRESSGQNLAMAAQQLQRGSLGTSGFEAALRTARRVDSGGVRAGEGQADYSSFREYNQSRRIKTGL</sequence>
<comment type="similarity">
    <text evidence="5">Belongs to the U2 small nuclear ribonucleoprotein A family.</text>
</comment>
<evidence type="ECO:0000313" key="7">
    <source>
        <dbReference type="Proteomes" id="UP000013827"/>
    </source>
</evidence>